<dbReference type="PANTHER" id="PTHR10434">
    <property type="entry name" value="1-ACYL-SN-GLYCEROL-3-PHOSPHATE ACYLTRANSFERASE"/>
    <property type="match status" value="1"/>
</dbReference>
<evidence type="ECO:0000313" key="4">
    <source>
        <dbReference type="EMBL" id="WUM21469.1"/>
    </source>
</evidence>
<dbReference type="EMBL" id="CP108021">
    <property type="protein sequence ID" value="WUM21469.1"/>
    <property type="molecule type" value="Genomic_DNA"/>
</dbReference>
<keyword evidence="1" id="KW-0808">Transferase</keyword>
<keyword evidence="5" id="KW-1185">Reference proteome</keyword>
<keyword evidence="2 4" id="KW-0012">Acyltransferase</keyword>
<dbReference type="GO" id="GO:0003841">
    <property type="term" value="F:1-acylglycerol-3-phosphate O-acyltransferase activity"/>
    <property type="evidence" value="ECO:0007669"/>
    <property type="project" value="TreeGrafter"/>
</dbReference>
<feature type="domain" description="Phospholipid/glycerol acyltransferase" evidence="3">
    <location>
        <begin position="37"/>
        <end position="156"/>
    </location>
</feature>
<accession>A0AAU4K678</accession>
<evidence type="ECO:0000256" key="1">
    <source>
        <dbReference type="ARBA" id="ARBA00022679"/>
    </source>
</evidence>
<dbReference type="SUPFAM" id="SSF69593">
    <property type="entry name" value="Glycerol-3-phosphate (1)-acyltransferase"/>
    <property type="match status" value="1"/>
</dbReference>
<gene>
    <name evidence="4" type="ORF">OG579_06690</name>
</gene>
<dbReference type="AlphaFoldDB" id="A0AAU4K678"/>
<dbReference type="CDD" id="cd07989">
    <property type="entry name" value="LPLAT_AGPAT-like"/>
    <property type="match status" value="1"/>
</dbReference>
<dbReference type="Proteomes" id="UP001432128">
    <property type="component" value="Chromosome"/>
</dbReference>
<dbReference type="InterPro" id="IPR002123">
    <property type="entry name" value="Plipid/glycerol_acylTrfase"/>
</dbReference>
<dbReference type="PANTHER" id="PTHR10434:SF11">
    <property type="entry name" value="1-ACYL-SN-GLYCEROL-3-PHOSPHATE ACYLTRANSFERASE"/>
    <property type="match status" value="1"/>
</dbReference>
<evidence type="ECO:0000313" key="5">
    <source>
        <dbReference type="Proteomes" id="UP001432128"/>
    </source>
</evidence>
<dbReference type="GO" id="GO:0006654">
    <property type="term" value="P:phosphatidic acid biosynthetic process"/>
    <property type="evidence" value="ECO:0007669"/>
    <property type="project" value="TreeGrafter"/>
</dbReference>
<name>A0AAU4K678_9NOCA</name>
<sequence>MHAAQWWCRHVLVGPALRVWHRPRVIGGQHLRRRGAVILAANHLAACDSFHLALAARRPVFFLAKSDYFDQPGTGGALRRRFFLAVGQIRVDRSGGSGSAPALAAAQEVLTAGEAWAIHPEGTRSPDGRVHRGRTGAVRVAALTGAPIVPVAISGTVGRRWGRRRVTIRALPPIRVAPTDDVREKTDELMRMIATSVGVPYVDRYARPRSAADAAAISDH</sequence>
<reference evidence="4 5" key="1">
    <citation type="submission" date="2022-10" db="EMBL/GenBank/DDBJ databases">
        <title>The complete genomes of actinobacterial strains from the NBC collection.</title>
        <authorList>
            <person name="Joergensen T.S."/>
            <person name="Alvarez Arevalo M."/>
            <person name="Sterndorff E.B."/>
            <person name="Faurdal D."/>
            <person name="Vuksanovic O."/>
            <person name="Mourched A.-S."/>
            <person name="Charusanti P."/>
            <person name="Shaw S."/>
            <person name="Blin K."/>
            <person name="Weber T."/>
        </authorList>
    </citation>
    <scope>NUCLEOTIDE SEQUENCE [LARGE SCALE GENOMIC DNA]</scope>
    <source>
        <strain evidence="4 5">NBC_00319</strain>
    </source>
</reference>
<evidence type="ECO:0000256" key="2">
    <source>
        <dbReference type="ARBA" id="ARBA00023315"/>
    </source>
</evidence>
<proteinExistence type="predicted"/>
<protein>
    <submittedName>
        <fullName evidence="4">1-acyl-sn-glycerol-3-phosphate acyltransferase</fullName>
    </submittedName>
</protein>
<dbReference type="SMART" id="SM00563">
    <property type="entry name" value="PlsC"/>
    <property type="match status" value="1"/>
</dbReference>
<dbReference type="KEGG" id="whr:OG579_06690"/>
<organism evidence="4 5">
    <name type="scientific">Williamsia herbipolensis</name>
    <dbReference type="NCBI Taxonomy" id="1603258"/>
    <lineage>
        <taxon>Bacteria</taxon>
        <taxon>Bacillati</taxon>
        <taxon>Actinomycetota</taxon>
        <taxon>Actinomycetes</taxon>
        <taxon>Mycobacteriales</taxon>
        <taxon>Nocardiaceae</taxon>
        <taxon>Williamsia</taxon>
    </lineage>
</organism>
<evidence type="ECO:0000259" key="3">
    <source>
        <dbReference type="SMART" id="SM00563"/>
    </source>
</evidence>
<dbReference type="Pfam" id="PF01553">
    <property type="entry name" value="Acyltransferase"/>
    <property type="match status" value="1"/>
</dbReference>
<dbReference type="RefSeq" id="WP_045823563.1">
    <property type="nucleotide sequence ID" value="NZ_CP108021.1"/>
</dbReference>
<dbReference type="GO" id="GO:0005886">
    <property type="term" value="C:plasma membrane"/>
    <property type="evidence" value="ECO:0007669"/>
    <property type="project" value="TreeGrafter"/>
</dbReference>